<dbReference type="OrthoDB" id="10649750at2759"/>
<dbReference type="AlphaFoldDB" id="A0A8H6M7Y9"/>
<dbReference type="EMBL" id="JACGCI010000019">
    <property type="protein sequence ID" value="KAF6758195.1"/>
    <property type="molecule type" value="Genomic_DNA"/>
</dbReference>
<organism evidence="1 2">
    <name type="scientific">Ephemerocybe angulata</name>
    <dbReference type="NCBI Taxonomy" id="980116"/>
    <lineage>
        <taxon>Eukaryota</taxon>
        <taxon>Fungi</taxon>
        <taxon>Dikarya</taxon>
        <taxon>Basidiomycota</taxon>
        <taxon>Agaricomycotina</taxon>
        <taxon>Agaricomycetes</taxon>
        <taxon>Agaricomycetidae</taxon>
        <taxon>Agaricales</taxon>
        <taxon>Agaricineae</taxon>
        <taxon>Psathyrellaceae</taxon>
        <taxon>Ephemerocybe</taxon>
    </lineage>
</organism>
<name>A0A8H6M7Y9_9AGAR</name>
<evidence type="ECO:0000313" key="1">
    <source>
        <dbReference type="EMBL" id="KAF6758195.1"/>
    </source>
</evidence>
<proteinExistence type="predicted"/>
<comment type="caution">
    <text evidence="1">The sequence shown here is derived from an EMBL/GenBank/DDBJ whole genome shotgun (WGS) entry which is preliminary data.</text>
</comment>
<dbReference type="Proteomes" id="UP000521943">
    <property type="component" value="Unassembled WGS sequence"/>
</dbReference>
<gene>
    <name evidence="1" type="ORF">DFP72DRAFT_1043778</name>
</gene>
<sequence>MPTIPSSSHSHLDVARRTQFYCVFVLRHHSHTSQHRVHELVIAQLRQSTSPHAVKLSGRISVAESGNLTRHVGHYPEGIFAHFSLGPQCAQQDHSDVASPCRRRHRLAGARRNDFCCDFVIPDHHTASTYPFSRLGGQHNEVHKHTLPVLEGQPPDGFSLRLRPKLPINVVGTSHQFPMARRTPIHTYIVIPHPPQRPGDEEVHICAAYDVTAPFTRRTQIYVYIVIPTPAIRRENSPLSSVARQRATPLSALCRTNQDACGDVTHVQRLRFSRKRTPWTSSVHPVTSERPLNWFVESDVRRGDGAEITSSWWEPSVPALILMLWVGRSRDVCKPRNEHTISPDAEGKCAGAPTVPPPIFQLGYHEYIWYIIEPPKSPLGAGATHKEISIQNSDLLLPVMECTVTAAAVTGEVAKSKPLQVKSLDL</sequence>
<reference evidence="1 2" key="1">
    <citation type="submission" date="2020-07" db="EMBL/GenBank/DDBJ databases">
        <title>Comparative genomics of pyrophilous fungi reveals a link between fire events and developmental genes.</title>
        <authorList>
            <consortium name="DOE Joint Genome Institute"/>
            <person name="Steindorff A.S."/>
            <person name="Carver A."/>
            <person name="Calhoun S."/>
            <person name="Stillman K."/>
            <person name="Liu H."/>
            <person name="Lipzen A."/>
            <person name="Pangilinan J."/>
            <person name="Labutti K."/>
            <person name="Bruns T.D."/>
            <person name="Grigoriev I.V."/>
        </authorList>
    </citation>
    <scope>NUCLEOTIDE SEQUENCE [LARGE SCALE GENOMIC DNA]</scope>
    <source>
        <strain evidence="1 2">CBS 144469</strain>
    </source>
</reference>
<accession>A0A8H6M7Y9</accession>
<evidence type="ECO:0000313" key="2">
    <source>
        <dbReference type="Proteomes" id="UP000521943"/>
    </source>
</evidence>
<protein>
    <submittedName>
        <fullName evidence="1">Uncharacterized protein</fullName>
    </submittedName>
</protein>
<keyword evidence="2" id="KW-1185">Reference proteome</keyword>